<keyword evidence="3" id="KW-1185">Reference proteome</keyword>
<dbReference type="Proteomes" id="UP001178508">
    <property type="component" value="Chromosome 6"/>
</dbReference>
<accession>A0AAV1FE23</accession>
<feature type="compositionally biased region" description="Basic and acidic residues" evidence="1">
    <location>
        <begin position="35"/>
        <end position="44"/>
    </location>
</feature>
<evidence type="ECO:0000313" key="3">
    <source>
        <dbReference type="Proteomes" id="UP001178508"/>
    </source>
</evidence>
<dbReference type="AlphaFoldDB" id="A0AAV1FE23"/>
<dbReference type="EMBL" id="OY660869">
    <property type="protein sequence ID" value="CAJ1059298.1"/>
    <property type="molecule type" value="Genomic_DNA"/>
</dbReference>
<proteinExistence type="predicted"/>
<sequence>MGLDQVLSQDQVSVCLSPQVDGLNQMDWGRTRRNQKNDEKEPPKQKNTTTARDSSGKVDQDNMAPADIIKAINDLKTDLKGDNNTLRQEITHLGQEINGKLDMLGAEVHNLSDRVEEAE</sequence>
<reference evidence="2" key="1">
    <citation type="submission" date="2023-08" db="EMBL/GenBank/DDBJ databases">
        <authorList>
            <person name="Alioto T."/>
            <person name="Alioto T."/>
            <person name="Gomez Garrido J."/>
        </authorList>
    </citation>
    <scope>NUCLEOTIDE SEQUENCE</scope>
</reference>
<evidence type="ECO:0000256" key="1">
    <source>
        <dbReference type="SAM" id="MobiDB-lite"/>
    </source>
</evidence>
<feature type="region of interest" description="Disordered" evidence="1">
    <location>
        <begin position="16"/>
        <end position="64"/>
    </location>
</feature>
<name>A0AAV1FE23_XYRNO</name>
<protein>
    <submittedName>
        <fullName evidence="2">Unnamed protein product</fullName>
    </submittedName>
</protein>
<gene>
    <name evidence="2" type="ORF">XNOV1_A038614</name>
</gene>
<evidence type="ECO:0000313" key="2">
    <source>
        <dbReference type="EMBL" id="CAJ1059298.1"/>
    </source>
</evidence>
<organism evidence="2 3">
    <name type="scientific">Xyrichtys novacula</name>
    <name type="common">Pearly razorfish</name>
    <name type="synonym">Hemipteronotus novacula</name>
    <dbReference type="NCBI Taxonomy" id="13765"/>
    <lineage>
        <taxon>Eukaryota</taxon>
        <taxon>Metazoa</taxon>
        <taxon>Chordata</taxon>
        <taxon>Craniata</taxon>
        <taxon>Vertebrata</taxon>
        <taxon>Euteleostomi</taxon>
        <taxon>Actinopterygii</taxon>
        <taxon>Neopterygii</taxon>
        <taxon>Teleostei</taxon>
        <taxon>Neoteleostei</taxon>
        <taxon>Acanthomorphata</taxon>
        <taxon>Eupercaria</taxon>
        <taxon>Labriformes</taxon>
        <taxon>Labridae</taxon>
        <taxon>Xyrichtys</taxon>
    </lineage>
</organism>